<comment type="subcellular location">
    <subcellularLocation>
        <location evidence="1">Nucleus</location>
    </subcellularLocation>
</comment>
<name>A0A6A2XLB1_HIBSY</name>
<dbReference type="SMART" id="SM00353">
    <property type="entry name" value="HLH"/>
    <property type="match status" value="1"/>
</dbReference>
<keyword evidence="2" id="KW-0805">Transcription regulation</keyword>
<dbReference type="SUPFAM" id="SSF47459">
    <property type="entry name" value="HLH, helix-loop-helix DNA-binding domain"/>
    <property type="match status" value="1"/>
</dbReference>
<dbReference type="InterPro" id="IPR051358">
    <property type="entry name" value="TF_AMS/ICE1/BHLH6-like"/>
</dbReference>
<reference evidence="8" key="1">
    <citation type="submission" date="2019-09" db="EMBL/GenBank/DDBJ databases">
        <title>Draft genome information of white flower Hibiscus syriacus.</title>
        <authorList>
            <person name="Kim Y.-M."/>
        </authorList>
    </citation>
    <scope>NUCLEOTIDE SEQUENCE [LARGE SCALE GENOMIC DNA]</scope>
    <source>
        <strain evidence="8">YM2019G1</strain>
    </source>
</reference>
<gene>
    <name evidence="8" type="ORF">F3Y22_tig00112123pilonHSYRG00013</name>
</gene>
<evidence type="ECO:0000259" key="7">
    <source>
        <dbReference type="SMART" id="SM00353"/>
    </source>
</evidence>
<dbReference type="GO" id="GO:0005634">
    <property type="term" value="C:nucleus"/>
    <property type="evidence" value="ECO:0007669"/>
    <property type="project" value="UniProtKB-SubCell"/>
</dbReference>
<keyword evidence="3" id="KW-0804">Transcription</keyword>
<feature type="domain" description="BHLH" evidence="7">
    <location>
        <begin position="39"/>
        <end position="82"/>
    </location>
</feature>
<evidence type="ECO:0000256" key="5">
    <source>
        <dbReference type="SAM" id="Coils"/>
    </source>
</evidence>
<evidence type="ECO:0000256" key="1">
    <source>
        <dbReference type="ARBA" id="ARBA00004123"/>
    </source>
</evidence>
<feature type="compositionally biased region" description="Basic residues" evidence="6">
    <location>
        <begin position="18"/>
        <end position="27"/>
    </location>
</feature>
<dbReference type="AlphaFoldDB" id="A0A6A2XLB1"/>
<keyword evidence="9" id="KW-1185">Reference proteome</keyword>
<evidence type="ECO:0000256" key="3">
    <source>
        <dbReference type="ARBA" id="ARBA00023163"/>
    </source>
</evidence>
<evidence type="ECO:0000313" key="9">
    <source>
        <dbReference type="Proteomes" id="UP000436088"/>
    </source>
</evidence>
<dbReference type="Gene3D" id="4.10.280.10">
    <property type="entry name" value="Helix-loop-helix DNA-binding domain"/>
    <property type="match status" value="1"/>
</dbReference>
<dbReference type="InterPro" id="IPR036638">
    <property type="entry name" value="HLH_DNA-bd_sf"/>
</dbReference>
<proteinExistence type="predicted"/>
<dbReference type="PANTHER" id="PTHR31945:SF20">
    <property type="entry name" value="TRANSCRIPTION FACTOR DYT1"/>
    <property type="match status" value="1"/>
</dbReference>
<evidence type="ECO:0000256" key="2">
    <source>
        <dbReference type="ARBA" id="ARBA00023015"/>
    </source>
</evidence>
<feature type="region of interest" description="Disordered" evidence="6">
    <location>
        <begin position="14"/>
        <end position="43"/>
    </location>
</feature>
<keyword evidence="4" id="KW-0539">Nucleus</keyword>
<organism evidence="8 9">
    <name type="scientific">Hibiscus syriacus</name>
    <name type="common">Rose of Sharon</name>
    <dbReference type="NCBI Taxonomy" id="106335"/>
    <lineage>
        <taxon>Eukaryota</taxon>
        <taxon>Viridiplantae</taxon>
        <taxon>Streptophyta</taxon>
        <taxon>Embryophyta</taxon>
        <taxon>Tracheophyta</taxon>
        <taxon>Spermatophyta</taxon>
        <taxon>Magnoliopsida</taxon>
        <taxon>eudicotyledons</taxon>
        <taxon>Gunneridae</taxon>
        <taxon>Pentapetalae</taxon>
        <taxon>rosids</taxon>
        <taxon>malvids</taxon>
        <taxon>Malvales</taxon>
        <taxon>Malvaceae</taxon>
        <taxon>Malvoideae</taxon>
        <taxon>Hibiscus</taxon>
    </lineage>
</organism>
<comment type="caution">
    <text evidence="8">The sequence shown here is derived from an EMBL/GenBank/DDBJ whole genome shotgun (WGS) entry which is preliminary data.</text>
</comment>
<dbReference type="InterPro" id="IPR011598">
    <property type="entry name" value="bHLH_dom"/>
</dbReference>
<dbReference type="EMBL" id="VEPZ02001506">
    <property type="protein sequence ID" value="KAE8670580.1"/>
    <property type="molecule type" value="Genomic_DNA"/>
</dbReference>
<keyword evidence="5" id="KW-0175">Coiled coil</keyword>
<feature type="coiled-coil region" evidence="5">
    <location>
        <begin position="66"/>
        <end position="93"/>
    </location>
</feature>
<dbReference type="Proteomes" id="UP000436088">
    <property type="component" value="Unassembled WGS sequence"/>
</dbReference>
<sequence>MDMEFLGSELNELCMRPSRGRPGRRRHGNNDDNFVSKNLHAERKRRKKLSDRLLALRSLMNKATIIEDAITYIQELKKTSDDLSEELLEMEASSEGGKQMEMEADAAAEMEKCGIKEEVKVTYIDGNTLLIKIILQKKRGCFTRLIETMDYLGFEHSETSVTTFKGAMLFSSCVHGKFVDALMVEQTELLLLEMIRTMNGNTC</sequence>
<evidence type="ECO:0000256" key="4">
    <source>
        <dbReference type="ARBA" id="ARBA00023242"/>
    </source>
</evidence>
<accession>A0A6A2XLB1</accession>
<dbReference type="GO" id="GO:0046983">
    <property type="term" value="F:protein dimerization activity"/>
    <property type="evidence" value="ECO:0007669"/>
    <property type="project" value="InterPro"/>
</dbReference>
<dbReference type="GO" id="GO:0043565">
    <property type="term" value="F:sequence-specific DNA binding"/>
    <property type="evidence" value="ECO:0007669"/>
    <property type="project" value="TreeGrafter"/>
</dbReference>
<protein>
    <submittedName>
        <fullName evidence="8">Flavoprotein wrbA-like</fullName>
    </submittedName>
</protein>
<evidence type="ECO:0000256" key="6">
    <source>
        <dbReference type="SAM" id="MobiDB-lite"/>
    </source>
</evidence>
<evidence type="ECO:0000313" key="8">
    <source>
        <dbReference type="EMBL" id="KAE8670580.1"/>
    </source>
</evidence>
<dbReference type="GO" id="GO:0003700">
    <property type="term" value="F:DNA-binding transcription factor activity"/>
    <property type="evidence" value="ECO:0007669"/>
    <property type="project" value="TreeGrafter"/>
</dbReference>
<dbReference type="PANTHER" id="PTHR31945">
    <property type="entry name" value="TRANSCRIPTION FACTOR SCREAM2-RELATED"/>
    <property type="match status" value="1"/>
</dbReference>